<dbReference type="OrthoDB" id="39175at2759"/>
<evidence type="ECO:0000256" key="1">
    <source>
        <dbReference type="ARBA" id="ARBA00004123"/>
    </source>
</evidence>
<dbReference type="SMART" id="SM00906">
    <property type="entry name" value="Fungal_trans"/>
    <property type="match status" value="1"/>
</dbReference>
<dbReference type="Pfam" id="PF00172">
    <property type="entry name" value="Zn_clus"/>
    <property type="match status" value="1"/>
</dbReference>
<evidence type="ECO:0000256" key="4">
    <source>
        <dbReference type="ARBA" id="ARBA00023163"/>
    </source>
</evidence>
<keyword evidence="5" id="KW-0539">Nucleus</keyword>
<dbReference type="PANTHER" id="PTHR47338:SF5">
    <property type="entry name" value="ZN(II)2CYS6 TRANSCRIPTION FACTOR (EUROFUNG)"/>
    <property type="match status" value="1"/>
</dbReference>
<dbReference type="GO" id="GO:0006351">
    <property type="term" value="P:DNA-templated transcription"/>
    <property type="evidence" value="ECO:0007669"/>
    <property type="project" value="InterPro"/>
</dbReference>
<dbReference type="InterPro" id="IPR007219">
    <property type="entry name" value="XnlR_reg_dom"/>
</dbReference>
<dbReference type="STRING" id="133383.A0A1R0H8S7"/>
<dbReference type="GO" id="GO:0003677">
    <property type="term" value="F:DNA binding"/>
    <property type="evidence" value="ECO:0007669"/>
    <property type="project" value="InterPro"/>
</dbReference>
<comment type="subcellular location">
    <subcellularLocation>
        <location evidence="1">Nucleus</location>
    </subcellularLocation>
</comment>
<reference evidence="7 8" key="1">
    <citation type="journal article" date="2016" name="Mol. Biol. Evol.">
        <title>Genome-Wide Survey of Gut Fungi (Harpellales) Reveals the First Horizontally Transferred Ubiquitin Gene from a Mosquito Host.</title>
        <authorList>
            <person name="Wang Y."/>
            <person name="White M.M."/>
            <person name="Kvist S."/>
            <person name="Moncalvo J.M."/>
        </authorList>
    </citation>
    <scope>NUCLEOTIDE SEQUENCE [LARGE SCALE GENOMIC DNA]</scope>
    <source>
        <strain evidence="7 8">ALG-7-W6</strain>
    </source>
</reference>
<dbReference type="PROSITE" id="PS51257">
    <property type="entry name" value="PROKAR_LIPOPROTEIN"/>
    <property type="match status" value="1"/>
</dbReference>
<dbReference type="CDD" id="cd00067">
    <property type="entry name" value="GAL4"/>
    <property type="match status" value="1"/>
</dbReference>
<dbReference type="GO" id="GO:0000981">
    <property type="term" value="F:DNA-binding transcription factor activity, RNA polymerase II-specific"/>
    <property type="evidence" value="ECO:0007669"/>
    <property type="project" value="InterPro"/>
</dbReference>
<dbReference type="PANTHER" id="PTHR47338">
    <property type="entry name" value="ZN(II)2CYS6 TRANSCRIPTION FACTOR (EUROFUNG)-RELATED"/>
    <property type="match status" value="1"/>
</dbReference>
<dbReference type="AlphaFoldDB" id="A0A1R0H8S7"/>
<keyword evidence="4" id="KW-0804">Transcription</keyword>
<evidence type="ECO:0000313" key="8">
    <source>
        <dbReference type="Proteomes" id="UP000187455"/>
    </source>
</evidence>
<dbReference type="PROSITE" id="PS50048">
    <property type="entry name" value="ZN2_CY6_FUNGAL_2"/>
    <property type="match status" value="1"/>
</dbReference>
<gene>
    <name evidence="7" type="ORF">AYI68_g302</name>
</gene>
<keyword evidence="3" id="KW-0805">Transcription regulation</keyword>
<sequence length="832" mass="95772">MPVNSRKNVFFEESSADSFRVSSNGSTLYSCDFCREKKVKCDGTRPKCGICASSDRFCQYKEVPVFTKEKLGDDPLEKRLLKINTALNKIKDFSKYAPPSKRILAVDSIQGLNNVNGDLKSVLNDSSFISASSGTCCTETLSNNPDSLLENSVIEIGFLGINDELCLKVMERFFVKSIYSLTLSKGIFIERFKNGDIPNYMKYSLLSFGAKLLDEYTIFKGYLYMCGSSYADKAFEILTSQSQKVSLSIRYCIFLGIHKIDGRRRISYKSLDEWREVEYKRRVFWLTYYLNVTMALNLGNPDYIQLEDISVNLPSNDQLYKSSKNYDAISEQEELDLLNSNLNAKSRVSSDEFWILVKIIIILNIVSSFVNRKRTRLYSNYDIHFVKSDRINKTLNFFESAFKEHYKCSGFCDIVSDKIDIMDKNQIAEKYFVPLSCGIFFNMARIILNKFEIVHYSLSSSNLLRAKRSKIMCIDCSIQISDLLMWSYNKLIVSHINALILRSANTSVIVLNNVLNLKDHPKHDIILRSFRNLTFLFKKYSLILKVSSEYVRSIRNNNEIHRKSISSNSKYLKLFPELEISRITDTDTNLWFLKPVSTEMVFSCCSIHINCPMYKYPFIKNWFNSEVMYTRSSEYPLYVNLKDLKKPKISSTHFNKITSTVVPSTKRSIENDGPKTHKIIGSNEINDKHNHGFIGTLNACKNNNQNNKVDADLHVTPHKSEKPFHNFSENQSISDSIIVLKRDYKGRVFQITGSILKNSHRFKSNSISHSSKTQIIRKAPTKHQPSLYQNTSKIKIPRNKLSEDINSKKNSISFLLNPIKDTQIDPYELTSK</sequence>
<dbReference type="CDD" id="cd12148">
    <property type="entry name" value="fungal_TF_MHR"/>
    <property type="match status" value="1"/>
</dbReference>
<dbReference type="Pfam" id="PF04082">
    <property type="entry name" value="Fungal_trans"/>
    <property type="match status" value="1"/>
</dbReference>
<evidence type="ECO:0000256" key="5">
    <source>
        <dbReference type="ARBA" id="ARBA00023242"/>
    </source>
</evidence>
<dbReference type="GO" id="GO:0005634">
    <property type="term" value="C:nucleus"/>
    <property type="evidence" value="ECO:0007669"/>
    <property type="project" value="UniProtKB-SubCell"/>
</dbReference>
<feature type="domain" description="Zn(2)-C6 fungal-type" evidence="6">
    <location>
        <begin position="30"/>
        <end position="60"/>
    </location>
</feature>
<keyword evidence="2" id="KW-0479">Metal-binding</keyword>
<evidence type="ECO:0000259" key="6">
    <source>
        <dbReference type="PROSITE" id="PS50048"/>
    </source>
</evidence>
<dbReference type="SUPFAM" id="SSF57701">
    <property type="entry name" value="Zn2/Cys6 DNA-binding domain"/>
    <property type="match status" value="1"/>
</dbReference>
<dbReference type="InterPro" id="IPR050815">
    <property type="entry name" value="TF_fung"/>
</dbReference>
<proteinExistence type="predicted"/>
<dbReference type="Proteomes" id="UP000187455">
    <property type="component" value="Unassembled WGS sequence"/>
</dbReference>
<name>A0A1R0H8S7_9FUNG</name>
<protein>
    <recommendedName>
        <fullName evidence="6">Zn(2)-C6 fungal-type domain-containing protein</fullName>
    </recommendedName>
</protein>
<evidence type="ECO:0000256" key="3">
    <source>
        <dbReference type="ARBA" id="ARBA00023015"/>
    </source>
</evidence>
<dbReference type="InterPro" id="IPR036864">
    <property type="entry name" value="Zn2-C6_fun-type_DNA-bd_sf"/>
</dbReference>
<dbReference type="InterPro" id="IPR001138">
    <property type="entry name" value="Zn2Cys6_DnaBD"/>
</dbReference>
<comment type="caution">
    <text evidence="7">The sequence shown here is derived from an EMBL/GenBank/DDBJ whole genome shotgun (WGS) entry which is preliminary data.</text>
</comment>
<dbReference type="SMART" id="SM00066">
    <property type="entry name" value="GAL4"/>
    <property type="match status" value="1"/>
</dbReference>
<evidence type="ECO:0000256" key="2">
    <source>
        <dbReference type="ARBA" id="ARBA00022723"/>
    </source>
</evidence>
<organism evidence="7 8">
    <name type="scientific">Smittium mucronatum</name>
    <dbReference type="NCBI Taxonomy" id="133383"/>
    <lineage>
        <taxon>Eukaryota</taxon>
        <taxon>Fungi</taxon>
        <taxon>Fungi incertae sedis</taxon>
        <taxon>Zoopagomycota</taxon>
        <taxon>Kickxellomycotina</taxon>
        <taxon>Harpellomycetes</taxon>
        <taxon>Harpellales</taxon>
        <taxon>Legeriomycetaceae</taxon>
        <taxon>Smittium</taxon>
    </lineage>
</organism>
<dbReference type="PROSITE" id="PS00463">
    <property type="entry name" value="ZN2_CY6_FUNGAL_1"/>
    <property type="match status" value="1"/>
</dbReference>
<keyword evidence="8" id="KW-1185">Reference proteome</keyword>
<dbReference type="Gene3D" id="4.10.240.10">
    <property type="entry name" value="Zn(2)-C6 fungal-type DNA-binding domain"/>
    <property type="match status" value="1"/>
</dbReference>
<dbReference type="GO" id="GO:0008270">
    <property type="term" value="F:zinc ion binding"/>
    <property type="evidence" value="ECO:0007669"/>
    <property type="project" value="InterPro"/>
</dbReference>
<evidence type="ECO:0000313" key="7">
    <source>
        <dbReference type="EMBL" id="OLY85507.1"/>
    </source>
</evidence>
<dbReference type="EMBL" id="LSSL01000091">
    <property type="protein sequence ID" value="OLY85507.1"/>
    <property type="molecule type" value="Genomic_DNA"/>
</dbReference>
<accession>A0A1R0H8S7</accession>